<dbReference type="SUPFAM" id="SSF63763">
    <property type="entry name" value="SAND domain-like"/>
    <property type="match status" value="1"/>
</dbReference>
<dbReference type="InParanoid" id="A0A6P7Z4C6"/>
<dbReference type="PRINTS" id="PR01711">
    <property type="entry name" value="AIREGULATOR"/>
</dbReference>
<dbReference type="GeneID" id="115478337"/>
<dbReference type="InterPro" id="IPR000770">
    <property type="entry name" value="SAND_dom"/>
</dbReference>
<evidence type="ECO:0000256" key="5">
    <source>
        <dbReference type="ARBA" id="ARBA00023125"/>
    </source>
</evidence>
<dbReference type="PANTHER" id="PTHR46386">
    <property type="entry name" value="NUCLEAR BODY PROTEIN SP140"/>
    <property type="match status" value="1"/>
</dbReference>
<feature type="domain" description="PHD-type" evidence="8">
    <location>
        <begin position="329"/>
        <end position="376"/>
    </location>
</feature>
<dbReference type="GO" id="GO:0005634">
    <property type="term" value="C:nucleus"/>
    <property type="evidence" value="ECO:0007669"/>
    <property type="project" value="InterPro"/>
</dbReference>
<dbReference type="InterPro" id="IPR013083">
    <property type="entry name" value="Znf_RING/FYVE/PHD"/>
</dbReference>
<proteinExistence type="predicted"/>
<dbReference type="GO" id="GO:0000981">
    <property type="term" value="F:DNA-binding transcription factor activity, RNA polymerase II-specific"/>
    <property type="evidence" value="ECO:0007669"/>
    <property type="project" value="TreeGrafter"/>
</dbReference>
<dbReference type="PROSITE" id="PS01359">
    <property type="entry name" value="ZF_PHD_1"/>
    <property type="match status" value="1"/>
</dbReference>
<feature type="region of interest" description="Disordered" evidence="7">
    <location>
        <begin position="190"/>
        <end position="213"/>
    </location>
</feature>
<dbReference type="SMART" id="SM00258">
    <property type="entry name" value="SAND"/>
    <property type="match status" value="1"/>
</dbReference>
<dbReference type="PROSITE" id="PS50016">
    <property type="entry name" value="ZF_PHD_2"/>
    <property type="match status" value="1"/>
</dbReference>
<gene>
    <name evidence="12" type="primary">LOC115478337</name>
</gene>
<evidence type="ECO:0000256" key="6">
    <source>
        <dbReference type="PROSITE-ProRule" id="PRU00146"/>
    </source>
</evidence>
<dbReference type="FunFam" id="3.10.390.10:FF:000006">
    <property type="entry name" value="Autoimmune regulator"/>
    <property type="match status" value="1"/>
</dbReference>
<dbReference type="InterPro" id="IPR004865">
    <property type="entry name" value="HSR_dom"/>
</dbReference>
<dbReference type="PANTHER" id="PTHR46386:SF11">
    <property type="entry name" value="AUTOIMMUNE REGULATOR"/>
    <property type="match status" value="1"/>
</dbReference>
<dbReference type="Pfam" id="PF00628">
    <property type="entry name" value="PHD"/>
    <property type="match status" value="1"/>
</dbReference>
<evidence type="ECO:0000259" key="8">
    <source>
        <dbReference type="PROSITE" id="PS50016"/>
    </source>
</evidence>
<evidence type="ECO:0000256" key="2">
    <source>
        <dbReference type="ARBA" id="ARBA00022723"/>
    </source>
</evidence>
<dbReference type="InterPro" id="IPR010919">
    <property type="entry name" value="SAND-like_dom_sf"/>
</dbReference>
<dbReference type="FunCoup" id="A0A6P7Z4C6">
    <property type="interactions" value="649"/>
</dbReference>
<dbReference type="OrthoDB" id="787137at2759"/>
<evidence type="ECO:0000259" key="9">
    <source>
        <dbReference type="PROSITE" id="PS50864"/>
    </source>
</evidence>
<dbReference type="GO" id="GO:0005737">
    <property type="term" value="C:cytoplasm"/>
    <property type="evidence" value="ECO:0007669"/>
    <property type="project" value="InterPro"/>
</dbReference>
<accession>A0A6P7Z4C6</accession>
<name>A0A6P7Z4C6_9AMPH</name>
<dbReference type="InterPro" id="IPR008087">
    <property type="entry name" value="AIRE"/>
</dbReference>
<keyword evidence="4" id="KW-0862">Zinc</keyword>
<dbReference type="RefSeq" id="XP_030071501.1">
    <property type="nucleotide sequence ID" value="XM_030215641.1"/>
</dbReference>
<feature type="compositionally biased region" description="Polar residues" evidence="7">
    <location>
        <begin position="144"/>
        <end position="153"/>
    </location>
</feature>
<keyword evidence="11" id="KW-1185">Reference proteome</keyword>
<evidence type="ECO:0000256" key="4">
    <source>
        <dbReference type="ARBA" id="ARBA00022833"/>
    </source>
</evidence>
<dbReference type="InterPro" id="IPR011011">
    <property type="entry name" value="Znf_FYVE_PHD"/>
</dbReference>
<dbReference type="GO" id="GO:0008270">
    <property type="term" value="F:zinc ion binding"/>
    <property type="evidence" value="ECO:0007669"/>
    <property type="project" value="UniProtKB-KW"/>
</dbReference>
<keyword evidence="5" id="KW-0238">DNA-binding</keyword>
<protein>
    <submittedName>
        <fullName evidence="12">Autoimmune regulator-like</fullName>
    </submittedName>
</protein>
<dbReference type="SMART" id="SM00249">
    <property type="entry name" value="PHD"/>
    <property type="match status" value="1"/>
</dbReference>
<keyword evidence="2" id="KW-0479">Metal-binding</keyword>
<dbReference type="CDD" id="cd15539">
    <property type="entry name" value="PHD1_AIRE"/>
    <property type="match status" value="1"/>
</dbReference>
<dbReference type="SUPFAM" id="SSF57903">
    <property type="entry name" value="FYVE/PHD zinc finger"/>
    <property type="match status" value="1"/>
</dbReference>
<feature type="domain" description="SAND" evidence="9">
    <location>
        <begin position="234"/>
        <end position="316"/>
    </location>
</feature>
<dbReference type="GO" id="GO:0003677">
    <property type="term" value="F:DNA binding"/>
    <property type="evidence" value="ECO:0007669"/>
    <property type="project" value="UniProtKB-KW"/>
</dbReference>
<dbReference type="Proteomes" id="UP000515156">
    <property type="component" value="Chromosome 10"/>
</dbReference>
<feature type="region of interest" description="Disordered" evidence="7">
    <location>
        <begin position="130"/>
        <end position="171"/>
    </location>
</feature>
<evidence type="ECO:0000256" key="7">
    <source>
        <dbReference type="SAM" id="MobiDB-lite"/>
    </source>
</evidence>
<dbReference type="AlphaFoldDB" id="A0A6P7Z4C6"/>
<dbReference type="PROSITE" id="PS51414">
    <property type="entry name" value="HSR"/>
    <property type="match status" value="1"/>
</dbReference>
<evidence type="ECO:0000259" key="10">
    <source>
        <dbReference type="PROSITE" id="PS51414"/>
    </source>
</evidence>
<evidence type="ECO:0000256" key="1">
    <source>
        <dbReference type="ARBA" id="ARBA00022553"/>
    </source>
</evidence>
<dbReference type="InterPro" id="IPR001965">
    <property type="entry name" value="Znf_PHD"/>
</dbReference>
<dbReference type="InterPro" id="IPR019786">
    <property type="entry name" value="Zinc_finger_PHD-type_CS"/>
</dbReference>
<dbReference type="Gene3D" id="3.10.390.10">
    <property type="entry name" value="SAND domain-like"/>
    <property type="match status" value="1"/>
</dbReference>
<dbReference type="Pfam" id="PF03172">
    <property type="entry name" value="HSR"/>
    <property type="match status" value="1"/>
</dbReference>
<evidence type="ECO:0000313" key="11">
    <source>
        <dbReference type="Proteomes" id="UP000515156"/>
    </source>
</evidence>
<dbReference type="FunFam" id="3.30.40.10:FF:000374">
    <property type="entry name" value="Autoimmune regulator"/>
    <property type="match status" value="1"/>
</dbReference>
<keyword evidence="1" id="KW-0597">Phosphoprotein</keyword>
<organism evidence="11 12">
    <name type="scientific">Microcaecilia unicolor</name>
    <dbReference type="NCBI Taxonomy" id="1415580"/>
    <lineage>
        <taxon>Eukaryota</taxon>
        <taxon>Metazoa</taxon>
        <taxon>Chordata</taxon>
        <taxon>Craniata</taxon>
        <taxon>Vertebrata</taxon>
        <taxon>Euteleostomi</taxon>
        <taxon>Amphibia</taxon>
        <taxon>Gymnophiona</taxon>
        <taxon>Siphonopidae</taxon>
        <taxon>Microcaecilia</taxon>
    </lineage>
</organism>
<evidence type="ECO:0000256" key="3">
    <source>
        <dbReference type="ARBA" id="ARBA00022771"/>
    </source>
</evidence>
<evidence type="ECO:0000313" key="12">
    <source>
        <dbReference type="RefSeq" id="XP_030071501.1"/>
    </source>
</evidence>
<dbReference type="InterPro" id="IPR019787">
    <property type="entry name" value="Znf_PHD-finger"/>
</dbReference>
<feature type="domain" description="HSR" evidence="10">
    <location>
        <begin position="13"/>
        <end position="131"/>
    </location>
</feature>
<dbReference type="InterPro" id="IPR043563">
    <property type="entry name" value="Sp110/Sp140/Sp140L-like"/>
</dbReference>
<dbReference type="GO" id="GO:0045182">
    <property type="term" value="F:translation regulator activity"/>
    <property type="evidence" value="ECO:0007669"/>
    <property type="project" value="InterPro"/>
</dbReference>
<dbReference type="PROSITE" id="PS50864">
    <property type="entry name" value="SAND"/>
    <property type="match status" value="1"/>
</dbReference>
<dbReference type="Pfam" id="PF01342">
    <property type="entry name" value="SAND"/>
    <property type="match status" value="1"/>
</dbReference>
<reference evidence="12" key="1">
    <citation type="submission" date="2025-08" db="UniProtKB">
        <authorList>
            <consortium name="RefSeq"/>
        </authorList>
    </citation>
    <scope>IDENTIFICATION</scope>
</reference>
<dbReference type="KEGG" id="muo:115478337"/>
<sequence length="512" mass="57064">MQSDSSKLEEGQCKDARCLRMSSSDRLLGDGDLRHLLKLHRTEISMAVDDVFPLLHGLADHDVVTDEMFKETLNLSEQNGCHKAFHSLLTWLLSRDLTSIYEFWRILFKDYNLERYSRLTSIQSSFPKELDLSRQRRVRKAPTSPKTQTQSRQQGKRKAPEEGDSSLATSTALKCTSNSEKNIMTSSIQQNEYNPCYNPAGPQTKSKSQKKPEQVEIQRFPLGNGIQSMAAKVQRAVTMTSSEIPVTCGAVEGILIKQVFESGGSKKCIKVGGEFYAPSKFEDGGKNRSRSLKTTIRTKAPQATNLNEDLKQNQNHSEAIGQAFLQKNDDECAVCRDGGELICCDGCPKAFHLSCLVPPLTEIPSGTWRCVSCTIGKMKHGNQERERVRETHIDAQRSLYGQKMAGEREQIIPKESNASSDVSFTFKQPLPPTSSLSPMAVTAPVTIRPAQFMGSERRPVTVRVIEDSASGDPTLNKEELDTLINESSFDGILQWAFHNMSRPLSEAPGFFC</sequence>
<dbReference type="GO" id="GO:0006959">
    <property type="term" value="P:humoral immune response"/>
    <property type="evidence" value="ECO:0007669"/>
    <property type="project" value="InterPro"/>
</dbReference>
<dbReference type="Gene3D" id="3.30.40.10">
    <property type="entry name" value="Zinc/RING finger domain, C3HC4 (zinc finger)"/>
    <property type="match status" value="1"/>
</dbReference>
<keyword evidence="3 6" id="KW-0863">Zinc-finger</keyword>